<keyword evidence="2" id="KW-1185">Reference proteome</keyword>
<evidence type="ECO:0000313" key="1">
    <source>
        <dbReference type="EMBL" id="KAI3700636.1"/>
    </source>
</evidence>
<comment type="caution">
    <text evidence="1">The sequence shown here is derived from an EMBL/GenBank/DDBJ whole genome shotgun (WGS) entry which is preliminary data.</text>
</comment>
<dbReference type="Proteomes" id="UP001055811">
    <property type="component" value="Linkage Group LG08"/>
</dbReference>
<dbReference type="EMBL" id="CM042016">
    <property type="protein sequence ID" value="KAI3700636.1"/>
    <property type="molecule type" value="Genomic_DNA"/>
</dbReference>
<proteinExistence type="predicted"/>
<reference evidence="1 2" key="2">
    <citation type="journal article" date="2022" name="Mol. Ecol. Resour.">
        <title>The genomes of chicory, endive, great burdock and yacon provide insights into Asteraceae paleo-polyploidization history and plant inulin production.</title>
        <authorList>
            <person name="Fan W."/>
            <person name="Wang S."/>
            <person name="Wang H."/>
            <person name="Wang A."/>
            <person name="Jiang F."/>
            <person name="Liu H."/>
            <person name="Zhao H."/>
            <person name="Xu D."/>
            <person name="Zhang Y."/>
        </authorList>
    </citation>
    <scope>NUCLEOTIDE SEQUENCE [LARGE SCALE GENOMIC DNA]</scope>
    <source>
        <strain evidence="2">cv. Punajuju</strain>
        <tissue evidence="1">Leaves</tissue>
    </source>
</reference>
<accession>A0ACB8ZT29</accession>
<organism evidence="1 2">
    <name type="scientific">Cichorium intybus</name>
    <name type="common">Chicory</name>
    <dbReference type="NCBI Taxonomy" id="13427"/>
    <lineage>
        <taxon>Eukaryota</taxon>
        <taxon>Viridiplantae</taxon>
        <taxon>Streptophyta</taxon>
        <taxon>Embryophyta</taxon>
        <taxon>Tracheophyta</taxon>
        <taxon>Spermatophyta</taxon>
        <taxon>Magnoliopsida</taxon>
        <taxon>eudicotyledons</taxon>
        <taxon>Gunneridae</taxon>
        <taxon>Pentapetalae</taxon>
        <taxon>asterids</taxon>
        <taxon>campanulids</taxon>
        <taxon>Asterales</taxon>
        <taxon>Asteraceae</taxon>
        <taxon>Cichorioideae</taxon>
        <taxon>Cichorieae</taxon>
        <taxon>Cichoriinae</taxon>
        <taxon>Cichorium</taxon>
    </lineage>
</organism>
<gene>
    <name evidence="1" type="ORF">L2E82_45272</name>
</gene>
<reference evidence="2" key="1">
    <citation type="journal article" date="2022" name="Mol. Ecol. Resour.">
        <title>The genomes of chicory, endive, great burdock and yacon provide insights into Asteraceae palaeo-polyploidization history and plant inulin production.</title>
        <authorList>
            <person name="Fan W."/>
            <person name="Wang S."/>
            <person name="Wang H."/>
            <person name="Wang A."/>
            <person name="Jiang F."/>
            <person name="Liu H."/>
            <person name="Zhao H."/>
            <person name="Xu D."/>
            <person name="Zhang Y."/>
        </authorList>
    </citation>
    <scope>NUCLEOTIDE SEQUENCE [LARGE SCALE GENOMIC DNA]</scope>
    <source>
        <strain evidence="2">cv. Punajuju</strain>
    </source>
</reference>
<name>A0ACB8ZT29_CICIN</name>
<protein>
    <submittedName>
        <fullName evidence="1">Uncharacterized protein</fullName>
    </submittedName>
</protein>
<evidence type="ECO:0000313" key="2">
    <source>
        <dbReference type="Proteomes" id="UP001055811"/>
    </source>
</evidence>
<sequence length="191" mass="22211">MRKKRVFYIFGLKKIGTNTSSEQLQTLMQPGGISGSLSFDGLMTKEYVQMSRSALSTFKAKEEKIEKKKLELNFPLIAEEIHKLGRQDEFPELIEDDGCDDDGEKWRRRELCHRLKLKLRYHYIIVIQQMELSEWTDIVKTATFKELAPYDPDWGILRPAVSLKNINIMNDIKSRKEDEADKKGCCFAMAI</sequence>